<keyword evidence="3" id="KW-1185">Reference proteome</keyword>
<gene>
    <name evidence="2" type="ORF">EVG20_g10287</name>
</gene>
<organism evidence="2 3">
    <name type="scientific">Dentipellis fragilis</name>
    <dbReference type="NCBI Taxonomy" id="205917"/>
    <lineage>
        <taxon>Eukaryota</taxon>
        <taxon>Fungi</taxon>
        <taxon>Dikarya</taxon>
        <taxon>Basidiomycota</taxon>
        <taxon>Agaricomycotina</taxon>
        <taxon>Agaricomycetes</taxon>
        <taxon>Russulales</taxon>
        <taxon>Hericiaceae</taxon>
        <taxon>Dentipellis</taxon>
    </lineage>
</organism>
<feature type="compositionally biased region" description="Low complexity" evidence="1">
    <location>
        <begin position="1"/>
        <end position="12"/>
    </location>
</feature>
<name>A0A4Y9XWU4_9AGAM</name>
<dbReference type="EMBL" id="SEOQ01001208">
    <property type="protein sequence ID" value="TFY53059.1"/>
    <property type="molecule type" value="Genomic_DNA"/>
</dbReference>
<evidence type="ECO:0000313" key="2">
    <source>
        <dbReference type="EMBL" id="TFY53059.1"/>
    </source>
</evidence>
<protein>
    <submittedName>
        <fullName evidence="2">Uncharacterized protein</fullName>
    </submittedName>
</protein>
<sequence>MHSHSRAAASRAPVPGMLSRTHRHPSPSRVHALLCHMYTHPAHHHFLHTHTHPQPSSMHAQPPLSQVPTCCCRHPLRAFASLVCICCPRLLQVSHIIILSHFSHSPASLACSQPLSHWPLLSCHHTCARYYAIREPIRAGVAHPDALSHAHAHGPPSPVRTPTCAVSRTTPAMAHCRVRMLVVAMTTSLLLSHCLTCIAPILAPLVLHNCPCLPPCHSHPRPPASISRAPYARPASVLCAHSRGRPSHAISRALPACLAHRAACQCTIRPMPAPAPVTFPPHSL</sequence>
<reference evidence="2 3" key="1">
    <citation type="submission" date="2019-02" db="EMBL/GenBank/DDBJ databases">
        <title>Genome sequencing of the rare red list fungi Dentipellis fragilis.</title>
        <authorList>
            <person name="Buettner E."/>
            <person name="Kellner H."/>
        </authorList>
    </citation>
    <scope>NUCLEOTIDE SEQUENCE [LARGE SCALE GENOMIC DNA]</scope>
    <source>
        <strain evidence="2 3">DSM 105465</strain>
    </source>
</reference>
<evidence type="ECO:0000313" key="3">
    <source>
        <dbReference type="Proteomes" id="UP000298327"/>
    </source>
</evidence>
<proteinExistence type="predicted"/>
<accession>A0A4Y9XWU4</accession>
<dbReference type="AlphaFoldDB" id="A0A4Y9XWU4"/>
<comment type="caution">
    <text evidence="2">The sequence shown here is derived from an EMBL/GenBank/DDBJ whole genome shotgun (WGS) entry which is preliminary data.</text>
</comment>
<evidence type="ECO:0000256" key="1">
    <source>
        <dbReference type="SAM" id="MobiDB-lite"/>
    </source>
</evidence>
<feature type="region of interest" description="Disordered" evidence="1">
    <location>
        <begin position="1"/>
        <end position="25"/>
    </location>
</feature>
<dbReference type="Proteomes" id="UP000298327">
    <property type="component" value="Unassembled WGS sequence"/>
</dbReference>